<gene>
    <name evidence="1" type="ORF">NP493_331g06060</name>
</gene>
<organism evidence="1 2">
    <name type="scientific">Ridgeia piscesae</name>
    <name type="common">Tubeworm</name>
    <dbReference type="NCBI Taxonomy" id="27915"/>
    <lineage>
        <taxon>Eukaryota</taxon>
        <taxon>Metazoa</taxon>
        <taxon>Spiralia</taxon>
        <taxon>Lophotrochozoa</taxon>
        <taxon>Annelida</taxon>
        <taxon>Polychaeta</taxon>
        <taxon>Sedentaria</taxon>
        <taxon>Canalipalpata</taxon>
        <taxon>Sabellida</taxon>
        <taxon>Siboglinidae</taxon>
        <taxon>Ridgeia</taxon>
    </lineage>
</organism>
<evidence type="ECO:0000313" key="1">
    <source>
        <dbReference type="EMBL" id="KAK2182907.1"/>
    </source>
</evidence>
<dbReference type="Proteomes" id="UP001209878">
    <property type="component" value="Unassembled WGS sequence"/>
</dbReference>
<comment type="caution">
    <text evidence="1">The sequence shown here is derived from an EMBL/GenBank/DDBJ whole genome shotgun (WGS) entry which is preliminary data.</text>
</comment>
<protein>
    <submittedName>
        <fullName evidence="1">Uncharacterized protein</fullName>
    </submittedName>
</protein>
<proteinExistence type="predicted"/>
<reference evidence="1" key="1">
    <citation type="journal article" date="2023" name="Mol. Biol. Evol.">
        <title>Third-Generation Sequencing Reveals the Adaptive Role of the Epigenome in Three Deep-Sea Polychaetes.</title>
        <authorList>
            <person name="Perez M."/>
            <person name="Aroh O."/>
            <person name="Sun Y."/>
            <person name="Lan Y."/>
            <person name="Juniper S.K."/>
            <person name="Young C.R."/>
            <person name="Angers B."/>
            <person name="Qian P.Y."/>
        </authorList>
    </citation>
    <scope>NUCLEOTIDE SEQUENCE</scope>
    <source>
        <strain evidence="1">R07B-5</strain>
    </source>
</reference>
<sequence length="100" mass="11097">MRNVDLDIWNCQSGSLPCVLSQCLPRDCCSVLLGCELGTRTVSTARDHLTVVLSLKGKSITKQKPSLLRSKINFKEQNKDDELKNVGEIILGLLWGNQLV</sequence>
<accession>A0AAD9L442</accession>
<dbReference type="AlphaFoldDB" id="A0AAD9L442"/>
<keyword evidence="2" id="KW-1185">Reference proteome</keyword>
<name>A0AAD9L442_RIDPI</name>
<dbReference type="EMBL" id="JAODUO010000332">
    <property type="protein sequence ID" value="KAK2182907.1"/>
    <property type="molecule type" value="Genomic_DNA"/>
</dbReference>
<evidence type="ECO:0000313" key="2">
    <source>
        <dbReference type="Proteomes" id="UP001209878"/>
    </source>
</evidence>